<proteinExistence type="predicted"/>
<reference evidence="1" key="2">
    <citation type="submission" date="2020-09" db="EMBL/GenBank/DDBJ databases">
        <authorList>
            <person name="Sun Q."/>
            <person name="Ohkuma M."/>
        </authorList>
    </citation>
    <scope>NUCLEOTIDE SEQUENCE</scope>
    <source>
        <strain evidence="1">JCM 4637</strain>
    </source>
</reference>
<reference evidence="1" key="1">
    <citation type="journal article" date="2014" name="Int. J. Syst. Evol. Microbiol.">
        <title>Complete genome sequence of Corynebacterium casei LMG S-19264T (=DSM 44701T), isolated from a smear-ripened cheese.</title>
        <authorList>
            <consortium name="US DOE Joint Genome Institute (JGI-PGF)"/>
            <person name="Walter F."/>
            <person name="Albersmeier A."/>
            <person name="Kalinowski J."/>
            <person name="Ruckert C."/>
        </authorList>
    </citation>
    <scope>NUCLEOTIDE SEQUENCE</scope>
    <source>
        <strain evidence="1">JCM 4637</strain>
    </source>
</reference>
<gene>
    <name evidence="1" type="ORF">GCM10010334_84430</name>
</gene>
<dbReference type="AlphaFoldDB" id="A0A918XB49"/>
<evidence type="ECO:0000313" key="1">
    <source>
        <dbReference type="EMBL" id="GHD20169.1"/>
    </source>
</evidence>
<organism evidence="1 2">
    <name type="scientific">Streptomyces finlayi</name>
    <dbReference type="NCBI Taxonomy" id="67296"/>
    <lineage>
        <taxon>Bacteria</taxon>
        <taxon>Bacillati</taxon>
        <taxon>Actinomycetota</taxon>
        <taxon>Actinomycetes</taxon>
        <taxon>Kitasatosporales</taxon>
        <taxon>Streptomycetaceae</taxon>
        <taxon>Streptomyces</taxon>
    </lineage>
</organism>
<evidence type="ECO:0008006" key="3">
    <source>
        <dbReference type="Google" id="ProtNLM"/>
    </source>
</evidence>
<accession>A0A918XB49</accession>
<dbReference type="EMBL" id="BMVC01000039">
    <property type="protein sequence ID" value="GHD20169.1"/>
    <property type="molecule type" value="Genomic_DNA"/>
</dbReference>
<protein>
    <recommendedName>
        <fullName evidence="3">Phage portal protein</fullName>
    </recommendedName>
</protein>
<dbReference type="RefSeq" id="WP_189828729.1">
    <property type="nucleotide sequence ID" value="NZ_BMVC01000039.1"/>
</dbReference>
<name>A0A918XB49_9ACTN</name>
<evidence type="ECO:0000313" key="2">
    <source>
        <dbReference type="Proteomes" id="UP000638353"/>
    </source>
</evidence>
<sequence length="529" mass="57258">MRIRDVVIDAWSWLNYKPTMANPRKPGGKLAELASSWAPEEEMRRLAAYKLLAGYDQTQAGQIAAATTGDDSALDRRELGDAPKLIDTALQYLLGAEQTIVVLGAEHADEDSPPPGAAEAATVQERLREWAEKELLPLRMQQTERSAVRCGDAVYTLAWEPSKGRALLRSYAPGFYFPEWPDDGEDSAEFPNRVHFAWELPEDRAKGLKGRVRRITYELGPIGAATKPGQTKDGLPRREWIYGTDGEPVLIVGDKLDADTGTVTRSYPWAAGKPSGVTCYLTDAEWLLEDLKGPHTVFNLPEEKAAYRVRSDGEVLDGLDLMVDFIPVVHITHSIPEPGEHWGRSALAPVLQGLDELAATDTDSSAATGAPILSVSGARTGVDRTTGQPKPLTVTAGSVFQLADGGRMDALNTAPQLEELRNLTDHLIDRVAVNSRVTAAGLGTLDATRLPSGYALQLALGPLDALVGAMRLARAHKYALLLRMVYRLHQAGQVWPAGETLPAHIVFGPHTPTDRAAILEEVVKAVGGG</sequence>
<dbReference type="Proteomes" id="UP000638353">
    <property type="component" value="Unassembled WGS sequence"/>
</dbReference>
<comment type="caution">
    <text evidence="1">The sequence shown here is derived from an EMBL/GenBank/DDBJ whole genome shotgun (WGS) entry which is preliminary data.</text>
</comment>